<evidence type="ECO:0000313" key="1">
    <source>
        <dbReference type="EMBL" id="CAL4892267.1"/>
    </source>
</evidence>
<evidence type="ECO:0000313" key="2">
    <source>
        <dbReference type="Proteomes" id="UP001497457"/>
    </source>
</evidence>
<sequence>MAQALVWIFCKGDTNLNVAIQDNKILLVRADPNDEMQQWIKDYGAGRNVLSDDEDQMAFVLVNKATRHVMVNKDAPRADGNIEVQLGVYGLGPVRVSMFWTEEIKDHGDSYRRIRALRDITMTLDGLFGNVMEGTVVGIYRSNEPVGVNGLWKMKKVENNI</sequence>
<name>A0ABC8VJV8_9POAL</name>
<proteinExistence type="predicted"/>
<dbReference type="PANTHER" id="PTHR31257">
    <property type="entry name" value="RICIN B-LIKE LECTIN EULS3"/>
    <property type="match status" value="1"/>
</dbReference>
<dbReference type="EMBL" id="OZ075120">
    <property type="protein sequence ID" value="CAL4892267.1"/>
    <property type="molecule type" value="Genomic_DNA"/>
</dbReference>
<dbReference type="Proteomes" id="UP001497457">
    <property type="component" value="Chromosome 10rd"/>
</dbReference>
<organism evidence="1 2">
    <name type="scientific">Urochloa decumbens</name>
    <dbReference type="NCBI Taxonomy" id="240449"/>
    <lineage>
        <taxon>Eukaryota</taxon>
        <taxon>Viridiplantae</taxon>
        <taxon>Streptophyta</taxon>
        <taxon>Embryophyta</taxon>
        <taxon>Tracheophyta</taxon>
        <taxon>Spermatophyta</taxon>
        <taxon>Magnoliopsida</taxon>
        <taxon>Liliopsida</taxon>
        <taxon>Poales</taxon>
        <taxon>Poaceae</taxon>
        <taxon>PACMAD clade</taxon>
        <taxon>Panicoideae</taxon>
        <taxon>Panicodae</taxon>
        <taxon>Paniceae</taxon>
        <taxon>Melinidinae</taxon>
        <taxon>Urochloa</taxon>
    </lineage>
</organism>
<dbReference type="InterPro" id="IPR035992">
    <property type="entry name" value="Ricin_B-like_lectins"/>
</dbReference>
<dbReference type="AlphaFoldDB" id="A0ABC8VJV8"/>
<reference evidence="1 2" key="2">
    <citation type="submission" date="2024-10" db="EMBL/GenBank/DDBJ databases">
        <authorList>
            <person name="Ryan C."/>
        </authorList>
    </citation>
    <scope>NUCLEOTIDE SEQUENCE [LARGE SCALE GENOMIC DNA]</scope>
</reference>
<gene>
    <name evidence="1" type="ORF">URODEC1_LOCUS4198</name>
</gene>
<keyword evidence="2" id="KW-1185">Reference proteome</keyword>
<reference evidence="2" key="1">
    <citation type="submission" date="2024-06" db="EMBL/GenBank/DDBJ databases">
        <authorList>
            <person name="Ryan C."/>
        </authorList>
    </citation>
    <scope>NUCLEOTIDE SEQUENCE [LARGE SCALE GENOMIC DNA]</scope>
</reference>
<accession>A0ABC8VJV8</accession>
<dbReference type="InterPro" id="IPR040249">
    <property type="entry name" value="Ricin_B-like_lectin_EULS3-like"/>
</dbReference>
<dbReference type="PANTHER" id="PTHR31257:SF24">
    <property type="entry name" value="OS12G0184300 PROTEIN"/>
    <property type="match status" value="1"/>
</dbReference>
<protein>
    <submittedName>
        <fullName evidence="1">Uncharacterized protein</fullName>
    </submittedName>
</protein>
<dbReference type="SUPFAM" id="SSF50370">
    <property type="entry name" value="Ricin B-like lectins"/>
    <property type="match status" value="1"/>
</dbReference>